<evidence type="ECO:0000313" key="1">
    <source>
        <dbReference type="EMBL" id="TBT97633.1"/>
    </source>
</evidence>
<dbReference type="AlphaFoldDB" id="A0A4Q9KSB9"/>
<sequence length="94" mass="10786">MKKIERSRYNILMIRTINSAINSFHFCFSSRQPDFHNPLLRSLINEIEISTRMSSIEVDSGMVVRDELNETESTAAPKKLMISKTSENLCGCFL</sequence>
<protein>
    <submittedName>
        <fullName evidence="1">Uncharacterized protein</fullName>
    </submittedName>
</protein>
<accession>A0A4Q9KSB9</accession>
<evidence type="ECO:0000313" key="2">
    <source>
        <dbReference type="Proteomes" id="UP000293045"/>
    </source>
</evidence>
<reference evidence="1 2" key="1">
    <citation type="submission" date="2017-12" db="EMBL/GenBank/DDBJ databases">
        <authorList>
            <person name="Pombert J.-F."/>
            <person name="Haag K.L."/>
            <person name="Ebert D."/>
        </authorList>
    </citation>
    <scope>NUCLEOTIDE SEQUENCE [LARGE SCALE GENOMIC DNA]</scope>
    <source>
        <strain evidence="1">IL-BN-2</strain>
    </source>
</reference>
<comment type="caution">
    <text evidence="1">The sequence shown here is derived from an EMBL/GenBank/DDBJ whole genome shotgun (WGS) entry which is preliminary data.</text>
</comment>
<dbReference type="Proteomes" id="UP000293045">
    <property type="component" value="Unassembled WGS sequence"/>
</dbReference>
<gene>
    <name evidence="1" type="ORF">CWI39_2838p0010</name>
</gene>
<organism evidence="1 2">
    <name type="scientific">Hamiltosporidium magnivora</name>
    <dbReference type="NCBI Taxonomy" id="148818"/>
    <lineage>
        <taxon>Eukaryota</taxon>
        <taxon>Fungi</taxon>
        <taxon>Fungi incertae sedis</taxon>
        <taxon>Microsporidia</taxon>
        <taxon>Dubosqiidae</taxon>
        <taxon>Hamiltosporidium</taxon>
    </lineage>
</organism>
<dbReference type="VEuPathDB" id="MicrosporidiaDB:CWI39_2838p0010"/>
<feature type="non-terminal residue" evidence="1">
    <location>
        <position position="94"/>
    </location>
</feature>
<proteinExistence type="predicted"/>
<dbReference type="EMBL" id="PIXR01002838">
    <property type="protein sequence ID" value="TBT97633.1"/>
    <property type="molecule type" value="Genomic_DNA"/>
</dbReference>
<name>A0A4Q9KSB9_9MICR</name>